<evidence type="ECO:0000313" key="4">
    <source>
        <dbReference type="Proteomes" id="UP000452235"/>
    </source>
</evidence>
<dbReference type="EMBL" id="BLJY01000009">
    <property type="protein sequence ID" value="GFF18688.1"/>
    <property type="molecule type" value="Genomic_DNA"/>
</dbReference>
<name>A0A5M3ZBB5_ASPTE</name>
<dbReference type="AlphaFoldDB" id="A0A5M3ZBB5"/>
<reference evidence="3 4" key="1">
    <citation type="submission" date="2020-01" db="EMBL/GenBank/DDBJ databases">
        <title>Aspergillus terreus IFO 6365 whole genome shotgun sequence.</title>
        <authorList>
            <person name="Kanamasa S."/>
            <person name="Takahashi H."/>
        </authorList>
    </citation>
    <scope>NUCLEOTIDE SEQUENCE [LARGE SCALE GENOMIC DNA]</scope>
    <source>
        <strain evidence="3 4">IFO 6365</strain>
    </source>
</reference>
<comment type="caution">
    <text evidence="3">The sequence shown here is derived from an EMBL/GenBank/DDBJ whole genome shotgun (WGS) entry which is preliminary data.</text>
</comment>
<proteinExistence type="predicted"/>
<protein>
    <submittedName>
        <fullName evidence="3">Putative CFEM domain protein</fullName>
    </submittedName>
</protein>
<keyword evidence="2" id="KW-0732">Signal</keyword>
<feature type="chain" id="PRO_5044300180" evidence="2">
    <location>
        <begin position="20"/>
        <end position="159"/>
    </location>
</feature>
<dbReference type="OrthoDB" id="3065412at2759"/>
<evidence type="ECO:0000256" key="2">
    <source>
        <dbReference type="SAM" id="SignalP"/>
    </source>
</evidence>
<organism evidence="3 4">
    <name type="scientific">Aspergillus terreus</name>
    <dbReference type="NCBI Taxonomy" id="33178"/>
    <lineage>
        <taxon>Eukaryota</taxon>
        <taxon>Fungi</taxon>
        <taxon>Dikarya</taxon>
        <taxon>Ascomycota</taxon>
        <taxon>Pezizomycotina</taxon>
        <taxon>Eurotiomycetes</taxon>
        <taxon>Eurotiomycetidae</taxon>
        <taxon>Eurotiales</taxon>
        <taxon>Aspergillaceae</taxon>
        <taxon>Aspergillus</taxon>
        <taxon>Aspergillus subgen. Circumdati</taxon>
    </lineage>
</organism>
<sequence length="159" mass="15110">MKLHYSALALAVYLGTTAAQSMDGLPACARECATDSIPKTCTAIDFANQICRTGGVTNLPQAASCTGGAQSTATETSGASSTTSNASKSTDTASGVSTTTTGASTATGTATGTTTSQSGTGSPTSSASPSATTGAAAVLLGKDTGILAGVGAALFALLA</sequence>
<evidence type="ECO:0000313" key="3">
    <source>
        <dbReference type="EMBL" id="GFF18688.1"/>
    </source>
</evidence>
<evidence type="ECO:0000256" key="1">
    <source>
        <dbReference type="SAM" id="MobiDB-lite"/>
    </source>
</evidence>
<accession>A0A5M3ZBB5</accession>
<gene>
    <name evidence="3" type="ORF">ATEIFO6365_0009005100</name>
</gene>
<dbReference type="Proteomes" id="UP000452235">
    <property type="component" value="Unassembled WGS sequence"/>
</dbReference>
<feature type="compositionally biased region" description="Low complexity" evidence="1">
    <location>
        <begin position="66"/>
        <end position="131"/>
    </location>
</feature>
<feature type="region of interest" description="Disordered" evidence="1">
    <location>
        <begin position="64"/>
        <end position="131"/>
    </location>
</feature>
<keyword evidence="4" id="KW-1185">Reference proteome</keyword>
<feature type="signal peptide" evidence="2">
    <location>
        <begin position="1"/>
        <end position="19"/>
    </location>
</feature>